<keyword evidence="3" id="KW-1185">Reference proteome</keyword>
<reference evidence="2" key="1">
    <citation type="journal article" date="2022" name="Int. J. Mol. Sci.">
        <title>Draft Genome of Tanacetum Coccineum: Genomic Comparison of Closely Related Tanacetum-Family Plants.</title>
        <authorList>
            <person name="Yamashiro T."/>
            <person name="Shiraishi A."/>
            <person name="Nakayama K."/>
            <person name="Satake H."/>
        </authorList>
    </citation>
    <scope>NUCLEOTIDE SEQUENCE</scope>
</reference>
<sequence length="63" mass="7092">MSVKYPTYVNLTSSSKEQPNERTPSPPSQQPPTRRNPIPLTYQQAPSKSILTRTTSVEQSVNF</sequence>
<protein>
    <submittedName>
        <fullName evidence="2">Uncharacterized protein</fullName>
    </submittedName>
</protein>
<evidence type="ECO:0000256" key="1">
    <source>
        <dbReference type="SAM" id="MobiDB-lite"/>
    </source>
</evidence>
<reference evidence="2" key="2">
    <citation type="submission" date="2022-01" db="EMBL/GenBank/DDBJ databases">
        <authorList>
            <person name="Yamashiro T."/>
            <person name="Shiraishi A."/>
            <person name="Satake H."/>
            <person name="Nakayama K."/>
        </authorList>
    </citation>
    <scope>NUCLEOTIDE SEQUENCE</scope>
</reference>
<evidence type="ECO:0000313" key="3">
    <source>
        <dbReference type="Proteomes" id="UP001151760"/>
    </source>
</evidence>
<proteinExistence type="predicted"/>
<name>A0ABQ5BAM4_9ASTR</name>
<feature type="non-terminal residue" evidence="2">
    <location>
        <position position="63"/>
    </location>
</feature>
<accession>A0ABQ5BAM4</accession>
<gene>
    <name evidence="2" type="ORF">Tco_0857809</name>
</gene>
<comment type="caution">
    <text evidence="2">The sequence shown here is derived from an EMBL/GenBank/DDBJ whole genome shotgun (WGS) entry which is preliminary data.</text>
</comment>
<dbReference type="Proteomes" id="UP001151760">
    <property type="component" value="Unassembled WGS sequence"/>
</dbReference>
<organism evidence="2 3">
    <name type="scientific">Tanacetum coccineum</name>
    <dbReference type="NCBI Taxonomy" id="301880"/>
    <lineage>
        <taxon>Eukaryota</taxon>
        <taxon>Viridiplantae</taxon>
        <taxon>Streptophyta</taxon>
        <taxon>Embryophyta</taxon>
        <taxon>Tracheophyta</taxon>
        <taxon>Spermatophyta</taxon>
        <taxon>Magnoliopsida</taxon>
        <taxon>eudicotyledons</taxon>
        <taxon>Gunneridae</taxon>
        <taxon>Pentapetalae</taxon>
        <taxon>asterids</taxon>
        <taxon>campanulids</taxon>
        <taxon>Asterales</taxon>
        <taxon>Asteraceae</taxon>
        <taxon>Asteroideae</taxon>
        <taxon>Anthemideae</taxon>
        <taxon>Anthemidinae</taxon>
        <taxon>Tanacetum</taxon>
    </lineage>
</organism>
<evidence type="ECO:0000313" key="2">
    <source>
        <dbReference type="EMBL" id="GJT10767.1"/>
    </source>
</evidence>
<dbReference type="EMBL" id="BQNB010013013">
    <property type="protein sequence ID" value="GJT10767.1"/>
    <property type="molecule type" value="Genomic_DNA"/>
</dbReference>
<feature type="region of interest" description="Disordered" evidence="1">
    <location>
        <begin position="1"/>
        <end position="63"/>
    </location>
</feature>
<feature type="compositionally biased region" description="Polar residues" evidence="1">
    <location>
        <begin position="41"/>
        <end position="63"/>
    </location>
</feature>